<evidence type="ECO:0000313" key="2">
    <source>
        <dbReference type="EMBL" id="CAB4330583.1"/>
    </source>
</evidence>
<evidence type="ECO:0000313" key="4">
    <source>
        <dbReference type="EMBL" id="CAB4698347.1"/>
    </source>
</evidence>
<evidence type="ECO:0000313" key="3">
    <source>
        <dbReference type="EMBL" id="CAB4338517.1"/>
    </source>
</evidence>
<evidence type="ECO:0000313" key="9">
    <source>
        <dbReference type="EMBL" id="CAB5045975.1"/>
    </source>
</evidence>
<accession>A0A6J7Q4M5</accession>
<dbReference type="EMBL" id="CAFBQG010000027">
    <property type="protein sequence ID" value="CAB5045975.1"/>
    <property type="molecule type" value="Genomic_DNA"/>
</dbReference>
<dbReference type="EMBL" id="CAEZYC010000004">
    <property type="protein sequence ID" value="CAB4698347.1"/>
    <property type="molecule type" value="Genomic_DNA"/>
</dbReference>
<dbReference type="AlphaFoldDB" id="A0A6J7Q4M5"/>
<evidence type="ECO:0000313" key="5">
    <source>
        <dbReference type="EMBL" id="CAB4754135.1"/>
    </source>
</evidence>
<sequence>MSSGTPPAVKRDRHDRGLRGPALPHSAPFHESSDQFFVREMREAIEDLDARLGTMLSSIKFALEEIPNKRDLTFASGHVPMGRIDQGNPTTIVLYQRPIEMRSPTKELLERILRDVLAELVSLATGLRPDDVDPNYEGPEIRS</sequence>
<feature type="region of interest" description="Disordered" evidence="1">
    <location>
        <begin position="1"/>
        <end position="29"/>
    </location>
</feature>
<dbReference type="EMBL" id="CAESAD010000004">
    <property type="protein sequence ID" value="CAB4338517.1"/>
    <property type="molecule type" value="Genomic_DNA"/>
</dbReference>
<dbReference type="InterPro" id="IPR038555">
    <property type="entry name" value="Zincin_1_sf"/>
</dbReference>
<dbReference type="CDD" id="cd12954">
    <property type="entry name" value="MMP_TTHA0227_like_1"/>
    <property type="match status" value="1"/>
</dbReference>
<evidence type="ECO:0000313" key="6">
    <source>
        <dbReference type="EMBL" id="CAB4795174.1"/>
    </source>
</evidence>
<reference evidence="8" key="1">
    <citation type="submission" date="2020-05" db="EMBL/GenBank/DDBJ databases">
        <authorList>
            <person name="Chiriac C."/>
            <person name="Salcher M."/>
            <person name="Ghai R."/>
            <person name="Kavagutti S V."/>
        </authorList>
    </citation>
    <scope>NUCLEOTIDE SEQUENCE</scope>
</reference>
<evidence type="ECO:0000256" key="1">
    <source>
        <dbReference type="SAM" id="MobiDB-lite"/>
    </source>
</evidence>
<dbReference type="SUPFAM" id="SSF55486">
    <property type="entry name" value="Metalloproteases ('zincins'), catalytic domain"/>
    <property type="match status" value="1"/>
</dbReference>
<protein>
    <submittedName>
        <fullName evidence="8">Unannotated protein</fullName>
    </submittedName>
</protein>
<evidence type="ECO:0000313" key="7">
    <source>
        <dbReference type="EMBL" id="CAB4848840.1"/>
    </source>
</evidence>
<feature type="compositionally biased region" description="Basic and acidic residues" evidence="1">
    <location>
        <begin position="9"/>
        <end position="18"/>
    </location>
</feature>
<dbReference type="EMBL" id="CAFAAO010000002">
    <property type="protein sequence ID" value="CAB4795174.1"/>
    <property type="molecule type" value="Genomic_DNA"/>
</dbReference>
<proteinExistence type="predicted"/>
<organism evidence="8">
    <name type="scientific">freshwater metagenome</name>
    <dbReference type="NCBI Taxonomy" id="449393"/>
    <lineage>
        <taxon>unclassified sequences</taxon>
        <taxon>metagenomes</taxon>
        <taxon>ecological metagenomes</taxon>
    </lineage>
</organism>
<dbReference type="EMBL" id="CAFBIX010000034">
    <property type="protein sequence ID" value="CAB4848840.1"/>
    <property type="molecule type" value="Genomic_DNA"/>
</dbReference>
<dbReference type="Gene3D" id="3.30.2010.20">
    <property type="match status" value="1"/>
</dbReference>
<dbReference type="EMBL" id="CAFBPK010000004">
    <property type="protein sequence ID" value="CAB5012607.1"/>
    <property type="molecule type" value="Genomic_DNA"/>
</dbReference>
<evidence type="ECO:0000313" key="8">
    <source>
        <dbReference type="EMBL" id="CAB5012607.1"/>
    </source>
</evidence>
<dbReference type="EMBL" id="CAESAI010000002">
    <property type="protein sequence ID" value="CAB4330583.1"/>
    <property type="molecule type" value="Genomic_DNA"/>
</dbReference>
<dbReference type="EMBL" id="CAEZZD010000132">
    <property type="protein sequence ID" value="CAB4754135.1"/>
    <property type="molecule type" value="Genomic_DNA"/>
</dbReference>
<gene>
    <name evidence="4" type="ORF">UFOPK2648_00174</name>
    <name evidence="5" type="ORF">UFOPK2824_00847</name>
    <name evidence="6" type="ORF">UFOPK3037_00232</name>
    <name evidence="7" type="ORF">UFOPK3278_00899</name>
    <name evidence="2" type="ORF">UFOPK3406_00140</name>
    <name evidence="3" type="ORF">UFOPK3925_00775</name>
    <name evidence="8" type="ORF">UFOPK4097_00411</name>
    <name evidence="9" type="ORF">UFOPK4301_00344</name>
</gene>
<name>A0A6J7Q4M5_9ZZZZ</name>